<protein>
    <submittedName>
        <fullName evidence="1">Uncharacterized protein</fullName>
    </submittedName>
</protein>
<name>A0AAV3ZW06_9GAST</name>
<evidence type="ECO:0000313" key="1">
    <source>
        <dbReference type="EMBL" id="GFN99032.1"/>
    </source>
</evidence>
<keyword evidence="2" id="KW-1185">Reference proteome</keyword>
<sequence length="113" mass="12334">MAWFTSSCKGKCFGGRVASESALRSSETLLSRVQTPSPDPWPDGGLESLRSPCRRFRRVPSRKVVSLSSRGNDVITIARSVWPHNVVSLSRRENDVITSCALCVAARSGESQP</sequence>
<organism evidence="1 2">
    <name type="scientific">Plakobranchus ocellatus</name>
    <dbReference type="NCBI Taxonomy" id="259542"/>
    <lineage>
        <taxon>Eukaryota</taxon>
        <taxon>Metazoa</taxon>
        <taxon>Spiralia</taxon>
        <taxon>Lophotrochozoa</taxon>
        <taxon>Mollusca</taxon>
        <taxon>Gastropoda</taxon>
        <taxon>Heterobranchia</taxon>
        <taxon>Euthyneura</taxon>
        <taxon>Panpulmonata</taxon>
        <taxon>Sacoglossa</taxon>
        <taxon>Placobranchoidea</taxon>
        <taxon>Plakobranchidae</taxon>
        <taxon>Plakobranchus</taxon>
    </lineage>
</organism>
<dbReference type="Proteomes" id="UP000735302">
    <property type="component" value="Unassembled WGS sequence"/>
</dbReference>
<accession>A0AAV3ZW06</accession>
<reference evidence="1 2" key="1">
    <citation type="journal article" date="2021" name="Elife">
        <title>Chloroplast acquisition without the gene transfer in kleptoplastic sea slugs, Plakobranchus ocellatus.</title>
        <authorList>
            <person name="Maeda T."/>
            <person name="Takahashi S."/>
            <person name="Yoshida T."/>
            <person name="Shimamura S."/>
            <person name="Takaki Y."/>
            <person name="Nagai Y."/>
            <person name="Toyoda A."/>
            <person name="Suzuki Y."/>
            <person name="Arimoto A."/>
            <person name="Ishii H."/>
            <person name="Satoh N."/>
            <person name="Nishiyama T."/>
            <person name="Hasebe M."/>
            <person name="Maruyama T."/>
            <person name="Minagawa J."/>
            <person name="Obokata J."/>
            <person name="Shigenobu S."/>
        </authorList>
    </citation>
    <scope>NUCLEOTIDE SEQUENCE [LARGE SCALE GENOMIC DNA]</scope>
</reference>
<dbReference type="AlphaFoldDB" id="A0AAV3ZW06"/>
<gene>
    <name evidence="1" type="ORF">PoB_002553800</name>
</gene>
<comment type="caution">
    <text evidence="1">The sequence shown here is derived from an EMBL/GenBank/DDBJ whole genome shotgun (WGS) entry which is preliminary data.</text>
</comment>
<proteinExistence type="predicted"/>
<dbReference type="EMBL" id="BLXT01002928">
    <property type="protein sequence ID" value="GFN99032.1"/>
    <property type="molecule type" value="Genomic_DNA"/>
</dbReference>
<evidence type="ECO:0000313" key="2">
    <source>
        <dbReference type="Proteomes" id="UP000735302"/>
    </source>
</evidence>